<organism evidence="4 5">
    <name type="scientific">Tothia fuscella</name>
    <dbReference type="NCBI Taxonomy" id="1048955"/>
    <lineage>
        <taxon>Eukaryota</taxon>
        <taxon>Fungi</taxon>
        <taxon>Dikarya</taxon>
        <taxon>Ascomycota</taxon>
        <taxon>Pezizomycotina</taxon>
        <taxon>Dothideomycetes</taxon>
        <taxon>Pleosporomycetidae</taxon>
        <taxon>Venturiales</taxon>
        <taxon>Cylindrosympodiaceae</taxon>
        <taxon>Tothia</taxon>
    </lineage>
</organism>
<dbReference type="GO" id="GO:0003700">
    <property type="term" value="F:DNA-binding transcription factor activity"/>
    <property type="evidence" value="ECO:0007669"/>
    <property type="project" value="TreeGrafter"/>
</dbReference>
<dbReference type="GO" id="GO:0000976">
    <property type="term" value="F:transcription cis-regulatory region binding"/>
    <property type="evidence" value="ECO:0007669"/>
    <property type="project" value="TreeGrafter"/>
</dbReference>
<proteinExistence type="predicted"/>
<reference evidence="4" key="1">
    <citation type="journal article" date="2020" name="Stud. Mycol.">
        <title>101 Dothideomycetes genomes: a test case for predicting lifestyles and emergence of pathogens.</title>
        <authorList>
            <person name="Haridas S."/>
            <person name="Albert R."/>
            <person name="Binder M."/>
            <person name="Bloem J."/>
            <person name="Labutti K."/>
            <person name="Salamov A."/>
            <person name="Andreopoulos B."/>
            <person name="Baker S."/>
            <person name="Barry K."/>
            <person name="Bills G."/>
            <person name="Bluhm B."/>
            <person name="Cannon C."/>
            <person name="Castanera R."/>
            <person name="Culley D."/>
            <person name="Daum C."/>
            <person name="Ezra D."/>
            <person name="Gonzalez J."/>
            <person name="Henrissat B."/>
            <person name="Kuo A."/>
            <person name="Liang C."/>
            <person name="Lipzen A."/>
            <person name="Lutzoni F."/>
            <person name="Magnuson J."/>
            <person name="Mondo S."/>
            <person name="Nolan M."/>
            <person name="Ohm R."/>
            <person name="Pangilinan J."/>
            <person name="Park H.-J."/>
            <person name="Ramirez L."/>
            <person name="Alfaro M."/>
            <person name="Sun H."/>
            <person name="Tritt A."/>
            <person name="Yoshinaga Y."/>
            <person name="Zwiers L.-H."/>
            <person name="Turgeon B."/>
            <person name="Goodwin S."/>
            <person name="Spatafora J."/>
            <person name="Crous P."/>
            <person name="Grigoriev I."/>
        </authorList>
    </citation>
    <scope>NUCLEOTIDE SEQUENCE</scope>
    <source>
        <strain evidence="4">CBS 130266</strain>
    </source>
</reference>
<evidence type="ECO:0000256" key="2">
    <source>
        <dbReference type="ARBA" id="ARBA00023242"/>
    </source>
</evidence>
<evidence type="ECO:0000313" key="5">
    <source>
        <dbReference type="Proteomes" id="UP000800235"/>
    </source>
</evidence>
<keyword evidence="5" id="KW-1185">Reference proteome</keyword>
<dbReference type="EMBL" id="MU007020">
    <property type="protein sequence ID" value="KAF2433492.1"/>
    <property type="molecule type" value="Genomic_DNA"/>
</dbReference>
<dbReference type="OrthoDB" id="5391043at2759"/>
<sequence>MSLHRENSSELSMRRYDTFIYDGIMDHYRAEWVANPLRNPKTARVFAHFISATGPTLSIFERKPRNASAIFSETPVPNYQQGLWTYVLPMMALNHQGLLHAMLALASLHIAKLQNTSVTPSYKHYAYALKRIHHCVGNRAKRHMPTTIAATLLLGFYEVMTADHLKWSSHLAGAKQLFIEIDFKGMTKEYRRIKAEAAAQEPQNLYDDCETALQERNPNKTFKNLSLAIDESLVSTLIGRKLKYDQFGQIVEDTPNRQGPNESIPSALDTQKYELYQDLFWWYARQDVYQAIVSGNKLLLDYSRWADCPPRASMGRADAVHGTHDHLILLLGRIAEFQARDRSRKIKVMEANGGHWRPPANMDFGSPTLNRGAPLFPPAPGTSGPPGQGFGPPQGFTMGGGRGQMEPPGPPPQMPTFYGMAPSRSNAQMPSSYVIDGSNATPSPKSDRSDYDLENATQAALDEWFQIRAALNTFKSHFGPQFQPLSPELHQPTLTPFGPALQYRSYDVANLWGLYYMAYIIALRAHPHMPPAAMMAAGIAAQQTAEYTRLIGQIAGGIVPPHPGQALNPSLGASLCEISMPLFFAGVTYQHPGQRDWLVRHVRDIEARTGWASVGMIAQGCETAWIKAYEAGRGPPYQRTKEVWYVEESINDSRITRKGGHFDGVEPDPSDLSDKRWASTNAGTRVHWAMGLLSVEDDI</sequence>
<feature type="compositionally biased region" description="Gly residues" evidence="3">
    <location>
        <begin position="384"/>
        <end position="403"/>
    </location>
</feature>
<dbReference type="GO" id="GO:0045944">
    <property type="term" value="P:positive regulation of transcription by RNA polymerase II"/>
    <property type="evidence" value="ECO:0007669"/>
    <property type="project" value="TreeGrafter"/>
</dbReference>
<dbReference type="InterPro" id="IPR021858">
    <property type="entry name" value="Fun_TF"/>
</dbReference>
<dbReference type="PANTHER" id="PTHR37534">
    <property type="entry name" value="TRANSCRIPTIONAL ACTIVATOR PROTEIN UGA3"/>
    <property type="match status" value="1"/>
</dbReference>
<gene>
    <name evidence="4" type="ORF">EJ08DRAFT_668802</name>
</gene>
<dbReference type="AlphaFoldDB" id="A0A9P4U216"/>
<dbReference type="GO" id="GO:0005634">
    <property type="term" value="C:nucleus"/>
    <property type="evidence" value="ECO:0007669"/>
    <property type="project" value="UniProtKB-SubCell"/>
</dbReference>
<keyword evidence="2" id="KW-0539">Nucleus</keyword>
<accession>A0A9P4U216</accession>
<evidence type="ECO:0000313" key="4">
    <source>
        <dbReference type="EMBL" id="KAF2433492.1"/>
    </source>
</evidence>
<evidence type="ECO:0000256" key="3">
    <source>
        <dbReference type="SAM" id="MobiDB-lite"/>
    </source>
</evidence>
<feature type="region of interest" description="Disordered" evidence="3">
    <location>
        <begin position="353"/>
        <end position="451"/>
    </location>
</feature>
<feature type="region of interest" description="Disordered" evidence="3">
    <location>
        <begin position="657"/>
        <end position="676"/>
    </location>
</feature>
<comment type="subcellular location">
    <subcellularLocation>
        <location evidence="1">Nucleus</location>
    </subcellularLocation>
</comment>
<dbReference type="PANTHER" id="PTHR37534:SF23">
    <property type="entry name" value="ZN(II)2CYS6 TRANSCRIPTION FACTOR (EUROFUNG)"/>
    <property type="match status" value="1"/>
</dbReference>
<comment type="caution">
    <text evidence="4">The sequence shown here is derived from an EMBL/GenBank/DDBJ whole genome shotgun (WGS) entry which is preliminary data.</text>
</comment>
<dbReference type="Pfam" id="PF11951">
    <property type="entry name" value="Fungal_trans_2"/>
    <property type="match status" value="1"/>
</dbReference>
<evidence type="ECO:0000256" key="1">
    <source>
        <dbReference type="ARBA" id="ARBA00004123"/>
    </source>
</evidence>
<name>A0A9P4U216_9PEZI</name>
<protein>
    <submittedName>
        <fullName evidence="4">Uncharacterized protein</fullName>
    </submittedName>
</protein>
<dbReference type="Proteomes" id="UP000800235">
    <property type="component" value="Unassembled WGS sequence"/>
</dbReference>